<evidence type="ECO:0000313" key="8">
    <source>
        <dbReference type="Proteomes" id="UP000544127"/>
    </source>
</evidence>
<dbReference type="AlphaFoldDB" id="A0A7K6B4H4"/>
<name>A0A7K6B4H4_UPUEP</name>
<comment type="caution">
    <text evidence="7">The sequence shown here is derived from an EMBL/GenBank/DDBJ whole genome shotgun (WGS) entry which is preliminary data.</text>
</comment>
<feature type="non-terminal residue" evidence="7">
    <location>
        <position position="441"/>
    </location>
</feature>
<gene>
    <name evidence="7" type="primary">Cdc20b</name>
    <name evidence="7" type="ORF">UPUEPO_R02731</name>
</gene>
<dbReference type="Pfam" id="PF24807">
    <property type="entry name" value="WD40_CDC20-Fz"/>
    <property type="match status" value="1"/>
</dbReference>
<feature type="region of interest" description="Disordered" evidence="5">
    <location>
        <begin position="40"/>
        <end position="62"/>
    </location>
</feature>
<dbReference type="InterPro" id="IPR056150">
    <property type="entry name" value="WD40_CDC20-Fz"/>
</dbReference>
<evidence type="ECO:0000256" key="1">
    <source>
        <dbReference type="ARBA" id="ARBA00006445"/>
    </source>
</evidence>
<dbReference type="InterPro" id="IPR001680">
    <property type="entry name" value="WD40_rpt"/>
</dbReference>
<dbReference type="SMART" id="SM00320">
    <property type="entry name" value="WD40"/>
    <property type="match status" value="5"/>
</dbReference>
<accession>A0A7K6B4H4</accession>
<feature type="non-terminal residue" evidence="7">
    <location>
        <position position="1"/>
    </location>
</feature>
<dbReference type="PANTHER" id="PTHR19918:SF4">
    <property type="entry name" value="CELL DIVISION CYCLE PROTEIN 20 HOMOLOG B"/>
    <property type="match status" value="1"/>
</dbReference>
<comment type="similarity">
    <text evidence="1">Belongs to the WD repeat CDC20/Fizzy family.</text>
</comment>
<dbReference type="GO" id="GO:1905786">
    <property type="term" value="P:positive regulation of anaphase-promoting complex-dependent catabolic process"/>
    <property type="evidence" value="ECO:0007669"/>
    <property type="project" value="TreeGrafter"/>
</dbReference>
<feature type="repeat" description="WD" evidence="4">
    <location>
        <begin position="215"/>
        <end position="256"/>
    </location>
</feature>
<reference evidence="7 8" key="1">
    <citation type="submission" date="2019-09" db="EMBL/GenBank/DDBJ databases">
        <title>Bird 10,000 Genomes (B10K) Project - Family phase.</title>
        <authorList>
            <person name="Zhang G."/>
        </authorList>
    </citation>
    <scope>NUCLEOTIDE SEQUENCE [LARGE SCALE GENOMIC DNA]</scope>
    <source>
        <strain evidence="7">B10K-DU-012-37</strain>
    </source>
</reference>
<evidence type="ECO:0000256" key="2">
    <source>
        <dbReference type="ARBA" id="ARBA00022574"/>
    </source>
</evidence>
<keyword evidence="3" id="KW-0677">Repeat</keyword>
<dbReference type="InterPro" id="IPR015943">
    <property type="entry name" value="WD40/YVTN_repeat-like_dom_sf"/>
</dbReference>
<dbReference type="GO" id="GO:1990757">
    <property type="term" value="F:ubiquitin ligase activator activity"/>
    <property type="evidence" value="ECO:0007669"/>
    <property type="project" value="TreeGrafter"/>
</dbReference>
<keyword evidence="8" id="KW-1185">Reference proteome</keyword>
<dbReference type="GO" id="GO:0031145">
    <property type="term" value="P:anaphase-promoting complex-dependent catabolic process"/>
    <property type="evidence" value="ECO:0007669"/>
    <property type="project" value="TreeGrafter"/>
</dbReference>
<evidence type="ECO:0000256" key="3">
    <source>
        <dbReference type="ARBA" id="ARBA00022737"/>
    </source>
</evidence>
<dbReference type="PROSITE" id="PS00678">
    <property type="entry name" value="WD_REPEATS_1"/>
    <property type="match status" value="1"/>
</dbReference>
<dbReference type="PROSITE" id="PS50082">
    <property type="entry name" value="WD_REPEATS_2"/>
    <property type="match status" value="2"/>
</dbReference>
<feature type="domain" description="CDC20/Fizzy WD40" evidence="6">
    <location>
        <begin position="170"/>
        <end position="432"/>
    </location>
</feature>
<dbReference type="PROSITE" id="PS50294">
    <property type="entry name" value="WD_REPEATS_REGION"/>
    <property type="match status" value="2"/>
</dbReference>
<dbReference type="GO" id="GO:0005680">
    <property type="term" value="C:anaphase-promoting complex"/>
    <property type="evidence" value="ECO:0007669"/>
    <property type="project" value="TreeGrafter"/>
</dbReference>
<dbReference type="InterPro" id="IPR019775">
    <property type="entry name" value="WD40_repeat_CS"/>
</dbReference>
<evidence type="ECO:0000256" key="5">
    <source>
        <dbReference type="SAM" id="MobiDB-lite"/>
    </source>
</evidence>
<feature type="repeat" description="WD" evidence="4">
    <location>
        <begin position="298"/>
        <end position="329"/>
    </location>
</feature>
<sequence length="441" mass="49043">QALCPETIAYLRFKSSITRRRRSAWAPVSSSPLVTRWQQPPARVAHSMAGPTAEGSPQRYSTRGMALATPQVPKKLCGMKTAVTLPSNHAVSGFEERNNSRVEIEKNLKCPSQLPVIQKVGCSIAQRGDVKVCENTNCIWKGCQEEIENEFRAVPTMKPSILLEPKARLHISGLRDDYYLNILDWNLENLIAIGVGSAAYIWNGRTLQAIESIDLNSSNKYISSLAWIREGTCLAIGTSDGEVQLWNIETKKRLRNMFGHLSVVGALSWNHYILSSGSRLGSIHHHDVRVAQHHVGTLHQNKQNICSLKWSLTNQLLASGSSDGTLNIWASDPGVKLQSQPLKTIPHSSAVKAMNWCPWQSKVLATGGGMKDGILRVWDINHEKIIQSAATDSQICSLVWLPKTSELMTGHGLPGNQMKIWKYPILLNSSDLYGKYFSKWF</sequence>
<dbReference type="Gene3D" id="2.130.10.10">
    <property type="entry name" value="YVTN repeat-like/Quinoprotein amine dehydrogenase"/>
    <property type="match status" value="1"/>
</dbReference>
<keyword evidence="2 4" id="KW-0853">WD repeat</keyword>
<dbReference type="PANTHER" id="PTHR19918">
    <property type="entry name" value="CELL DIVISION CYCLE 20 CDC20 FIZZY -RELATED"/>
    <property type="match status" value="1"/>
</dbReference>
<dbReference type="EMBL" id="VZRI01008183">
    <property type="protein sequence ID" value="NWU96246.1"/>
    <property type="molecule type" value="Genomic_DNA"/>
</dbReference>
<proteinExistence type="inferred from homology"/>
<evidence type="ECO:0000259" key="6">
    <source>
        <dbReference type="Pfam" id="PF24807"/>
    </source>
</evidence>
<dbReference type="Proteomes" id="UP000544127">
    <property type="component" value="Unassembled WGS sequence"/>
</dbReference>
<evidence type="ECO:0000313" key="7">
    <source>
        <dbReference type="EMBL" id="NWU96246.1"/>
    </source>
</evidence>
<dbReference type="OrthoDB" id="10263272at2759"/>
<dbReference type="InterPro" id="IPR033010">
    <property type="entry name" value="Cdc20/Fizzy"/>
</dbReference>
<evidence type="ECO:0000256" key="4">
    <source>
        <dbReference type="PROSITE-ProRule" id="PRU00221"/>
    </source>
</evidence>
<organism evidence="7 8">
    <name type="scientific">Upupa epops</name>
    <name type="common">Eurasian hoopoe</name>
    <dbReference type="NCBI Taxonomy" id="57439"/>
    <lineage>
        <taxon>Eukaryota</taxon>
        <taxon>Metazoa</taxon>
        <taxon>Chordata</taxon>
        <taxon>Craniata</taxon>
        <taxon>Vertebrata</taxon>
        <taxon>Euteleostomi</taxon>
        <taxon>Archelosauria</taxon>
        <taxon>Archosauria</taxon>
        <taxon>Dinosauria</taxon>
        <taxon>Saurischia</taxon>
        <taxon>Theropoda</taxon>
        <taxon>Coelurosauria</taxon>
        <taxon>Aves</taxon>
        <taxon>Neognathae</taxon>
        <taxon>Neoaves</taxon>
        <taxon>Telluraves</taxon>
        <taxon>Coraciimorphae</taxon>
        <taxon>Bucerotiformes</taxon>
        <taxon>Upupidae</taxon>
        <taxon>Upupa</taxon>
    </lineage>
</organism>
<dbReference type="SUPFAM" id="SSF50978">
    <property type="entry name" value="WD40 repeat-like"/>
    <property type="match status" value="1"/>
</dbReference>
<dbReference type="GO" id="GO:0010997">
    <property type="term" value="F:anaphase-promoting complex binding"/>
    <property type="evidence" value="ECO:0007669"/>
    <property type="project" value="InterPro"/>
</dbReference>
<dbReference type="InterPro" id="IPR036322">
    <property type="entry name" value="WD40_repeat_dom_sf"/>
</dbReference>
<protein>
    <submittedName>
        <fullName evidence="7">CD20B protein</fullName>
    </submittedName>
</protein>